<dbReference type="RefSeq" id="WP_147468888.1">
    <property type="nucleotide sequence ID" value="NZ_JBLZPT010000002.1"/>
</dbReference>
<evidence type="ECO:0000313" key="2">
    <source>
        <dbReference type="Proteomes" id="UP000325438"/>
    </source>
</evidence>
<accession>A0A5N7JV33</accession>
<comment type="caution">
    <text evidence="1">The sequence shown here is derived from an EMBL/GenBank/DDBJ whole genome shotgun (WGS) entry which is preliminary data.</text>
</comment>
<name>A0A5N7JV33_9PSED</name>
<dbReference type="Proteomes" id="UP000325438">
    <property type="component" value="Unassembled WGS sequence"/>
</dbReference>
<proteinExistence type="predicted"/>
<gene>
    <name evidence="1" type="ORF">F0170_15440</name>
</gene>
<dbReference type="CDD" id="cd16364">
    <property type="entry name" value="T3SC_I-like"/>
    <property type="match status" value="1"/>
</dbReference>
<reference evidence="1 2" key="1">
    <citation type="submission" date="2019-09" db="EMBL/GenBank/DDBJ databases">
        <title>The draft genomes of Allium pathogen Pseudomonas sp.</title>
        <authorList>
            <person name="Fujikawa T."/>
            <person name="Sawada H."/>
        </authorList>
    </citation>
    <scope>NUCLEOTIDE SEQUENCE [LARGE SCALE GENOMIC DNA]</scope>
    <source>
        <strain evidence="1 2">MAFF 730085</strain>
    </source>
</reference>
<dbReference type="SUPFAM" id="SSF69635">
    <property type="entry name" value="Type III secretory system chaperone-like"/>
    <property type="match status" value="1"/>
</dbReference>
<dbReference type="Gene3D" id="3.30.1460.10">
    <property type="match status" value="1"/>
</dbReference>
<protein>
    <submittedName>
        <fullName evidence="1">Type III secretion system chaperone</fullName>
    </submittedName>
</protein>
<dbReference type="EMBL" id="VUBA01000089">
    <property type="protein sequence ID" value="MPQ85259.1"/>
    <property type="molecule type" value="Genomic_DNA"/>
</dbReference>
<dbReference type="AlphaFoldDB" id="A0A5N7JV33"/>
<sequence length="121" mass="13778">MSGHQQTVLLFEQDDEVNVQCDEQRVVLRAQLTPADLEFPLQSWCLLGQSSLAHFQGALALAPATGHLWLVQCLPRQCSQKHLLKSLEVLLNQRDTWRSVTARLRKAGRKFQPTSLRQLPH</sequence>
<evidence type="ECO:0000313" key="1">
    <source>
        <dbReference type="EMBL" id="MPQ85259.1"/>
    </source>
</evidence>
<organism evidence="1 2">
    <name type="scientific">Pseudomonas kitaguniensis</name>
    <dbReference type="NCBI Taxonomy" id="2607908"/>
    <lineage>
        <taxon>Bacteria</taxon>
        <taxon>Pseudomonadati</taxon>
        <taxon>Pseudomonadota</taxon>
        <taxon>Gammaproteobacteria</taxon>
        <taxon>Pseudomonadales</taxon>
        <taxon>Pseudomonadaceae</taxon>
        <taxon>Pseudomonas</taxon>
    </lineage>
</organism>